<sequence>MALFLVSITHNGPKKCGLSLSTSLYSTPIAPPPTITCSTLVLFVCYLFISLRLYRPFPVRLPSQGYGVAGYHLRIPLANGNNS</sequence>
<feature type="transmembrane region" description="Helical" evidence="1">
    <location>
        <begin position="33"/>
        <end position="54"/>
    </location>
</feature>
<evidence type="ECO:0000313" key="3">
    <source>
        <dbReference type="Proteomes" id="UP000054107"/>
    </source>
</evidence>
<proteinExistence type="predicted"/>
<evidence type="ECO:0000256" key="1">
    <source>
        <dbReference type="SAM" id="Phobius"/>
    </source>
</evidence>
<keyword evidence="3" id="KW-1185">Reference proteome</keyword>
<keyword evidence="1" id="KW-0472">Membrane</keyword>
<dbReference type="AlphaFoldDB" id="A0A0B7MWF6"/>
<dbReference type="Proteomes" id="UP000054107">
    <property type="component" value="Unassembled WGS sequence"/>
</dbReference>
<keyword evidence="1" id="KW-1133">Transmembrane helix</keyword>
<reference evidence="2 3" key="1">
    <citation type="submission" date="2014-09" db="EMBL/GenBank/DDBJ databases">
        <authorList>
            <person name="Ellenberger Sabrina"/>
        </authorList>
    </citation>
    <scope>NUCLEOTIDE SEQUENCE [LARGE SCALE GENOMIC DNA]</scope>
    <source>
        <strain evidence="2 3">CBS 412.66</strain>
    </source>
</reference>
<name>A0A0B7MWF6_9FUNG</name>
<protein>
    <submittedName>
        <fullName evidence="2">Uncharacterized protein</fullName>
    </submittedName>
</protein>
<evidence type="ECO:0000313" key="2">
    <source>
        <dbReference type="EMBL" id="CEP07433.1"/>
    </source>
</evidence>
<organism evidence="2 3">
    <name type="scientific">Parasitella parasitica</name>
    <dbReference type="NCBI Taxonomy" id="35722"/>
    <lineage>
        <taxon>Eukaryota</taxon>
        <taxon>Fungi</taxon>
        <taxon>Fungi incertae sedis</taxon>
        <taxon>Mucoromycota</taxon>
        <taxon>Mucoromycotina</taxon>
        <taxon>Mucoromycetes</taxon>
        <taxon>Mucorales</taxon>
        <taxon>Mucorineae</taxon>
        <taxon>Mucoraceae</taxon>
        <taxon>Parasitella</taxon>
    </lineage>
</organism>
<dbReference type="EMBL" id="LN719285">
    <property type="protein sequence ID" value="CEP07433.1"/>
    <property type="molecule type" value="Genomic_DNA"/>
</dbReference>
<accession>A0A0B7MWF6</accession>
<keyword evidence="1" id="KW-0812">Transmembrane</keyword>
<gene>
    <name evidence="2" type="primary">PARPA_00728.1 scaffold 1130</name>
</gene>